<keyword evidence="4 10" id="KW-0808">Transferase</keyword>
<feature type="region of interest" description="FAD-dependent cmnm(5)s(2)U34 oxidoreductase" evidence="10">
    <location>
        <begin position="244"/>
        <end position="617"/>
    </location>
</feature>
<evidence type="ECO:0000259" key="12">
    <source>
        <dbReference type="Pfam" id="PF05430"/>
    </source>
</evidence>
<keyword evidence="1 10" id="KW-0963">Cytoplasm</keyword>
<comment type="catalytic activity">
    <reaction evidence="10">
        <text>5-aminomethyl-2-thiouridine(34) in tRNA + S-adenosyl-L-methionine = 5-methylaminomethyl-2-thiouridine(34) in tRNA + S-adenosyl-L-homocysteine + H(+)</text>
        <dbReference type="Rhea" id="RHEA:19569"/>
        <dbReference type="Rhea" id="RHEA-COMP:10195"/>
        <dbReference type="Rhea" id="RHEA-COMP:10197"/>
        <dbReference type="ChEBI" id="CHEBI:15378"/>
        <dbReference type="ChEBI" id="CHEBI:57856"/>
        <dbReference type="ChEBI" id="CHEBI:59789"/>
        <dbReference type="ChEBI" id="CHEBI:74454"/>
        <dbReference type="ChEBI" id="CHEBI:74455"/>
        <dbReference type="EC" id="2.1.1.61"/>
    </reaction>
</comment>
<comment type="similarity">
    <text evidence="10">In the N-terminal section; belongs to the methyltransferase superfamily. tRNA (mnm(5)s(2)U34)-methyltransferase family.</text>
</comment>
<name>A0ABV0EET7_9BURK</name>
<dbReference type="NCBIfam" id="NF002481">
    <property type="entry name" value="PRK01747.1-2"/>
    <property type="match status" value="1"/>
</dbReference>
<dbReference type="InterPro" id="IPR047785">
    <property type="entry name" value="tRNA_MNMC2"/>
</dbReference>
<accession>A0ABV0EET7</accession>
<keyword evidence="3 10" id="KW-0285">Flavoprotein</keyword>
<proteinExistence type="inferred from homology"/>
<dbReference type="RefSeq" id="WP_347308291.1">
    <property type="nucleotide sequence ID" value="NZ_JBAJEX010000005.1"/>
</dbReference>
<comment type="subcellular location">
    <subcellularLocation>
        <location evidence="10">Cytoplasm</location>
    </subcellularLocation>
</comment>
<gene>
    <name evidence="10 13" type="primary">mnmC</name>
    <name evidence="13" type="ORF">V6E02_08150</name>
</gene>
<dbReference type="InterPro" id="IPR023032">
    <property type="entry name" value="tRNA_MAMT_biosynth_bifunc_MnmC"/>
</dbReference>
<organism evidence="13 14">
    <name type="scientific">Thiobacter aerophilum</name>
    <dbReference type="NCBI Taxonomy" id="3121275"/>
    <lineage>
        <taxon>Bacteria</taxon>
        <taxon>Pseudomonadati</taxon>
        <taxon>Pseudomonadota</taxon>
        <taxon>Betaproteobacteria</taxon>
        <taxon>Burkholderiales</taxon>
        <taxon>Thiobacteraceae</taxon>
        <taxon>Thiobacter</taxon>
    </lineage>
</organism>
<evidence type="ECO:0000313" key="14">
    <source>
        <dbReference type="Proteomes" id="UP001482231"/>
    </source>
</evidence>
<protein>
    <recommendedName>
        <fullName evidence="10">tRNA 5-methylaminomethyl-2-thiouridine biosynthesis bifunctional protein MnmC</fullName>
        <shortName evidence="10">tRNA mnm(5)s(2)U biosynthesis bifunctional protein</shortName>
    </recommendedName>
    <domain>
        <recommendedName>
            <fullName evidence="10">tRNA (mnm(5)s(2)U34)-methyltransferase</fullName>
            <ecNumber evidence="10">2.1.1.61</ecNumber>
        </recommendedName>
    </domain>
    <domain>
        <recommendedName>
            <fullName evidence="10">FAD-dependent cmnm(5)s(2)U34 oxidoreductase</fullName>
            <ecNumber evidence="10">1.5.-.-</ecNumber>
        </recommendedName>
    </domain>
</protein>
<dbReference type="InterPro" id="IPR017610">
    <property type="entry name" value="tRNA_S-uridine_synth_MnmC_C"/>
</dbReference>
<evidence type="ECO:0000313" key="13">
    <source>
        <dbReference type="EMBL" id="MEO1767181.1"/>
    </source>
</evidence>
<dbReference type="InterPro" id="IPR029063">
    <property type="entry name" value="SAM-dependent_MTases_sf"/>
</dbReference>
<dbReference type="Gene3D" id="3.40.50.150">
    <property type="entry name" value="Vaccinia Virus protein VP39"/>
    <property type="match status" value="1"/>
</dbReference>
<evidence type="ECO:0000256" key="2">
    <source>
        <dbReference type="ARBA" id="ARBA00022603"/>
    </source>
</evidence>
<evidence type="ECO:0000256" key="10">
    <source>
        <dbReference type="HAMAP-Rule" id="MF_01102"/>
    </source>
</evidence>
<dbReference type="Pfam" id="PF05430">
    <property type="entry name" value="Methyltransf_30"/>
    <property type="match status" value="1"/>
</dbReference>
<dbReference type="SUPFAM" id="SSF51905">
    <property type="entry name" value="FAD/NAD(P)-binding domain"/>
    <property type="match status" value="1"/>
</dbReference>
<dbReference type="EC" id="2.1.1.61" evidence="10"/>
<comment type="similarity">
    <text evidence="10">In the C-terminal section; belongs to the DAO family.</text>
</comment>
<keyword evidence="14" id="KW-1185">Reference proteome</keyword>
<evidence type="ECO:0000259" key="11">
    <source>
        <dbReference type="Pfam" id="PF01266"/>
    </source>
</evidence>
<reference evidence="13 14" key="1">
    <citation type="submission" date="2024-02" db="EMBL/GenBank/DDBJ databases">
        <title>New thermophilic sulfur-oxidizing bacteria from a hot springs of the Uzon caldera (Kamchatka, Russia).</title>
        <authorList>
            <person name="Dukat A.M."/>
            <person name="Elcheninov A.G."/>
            <person name="Frolov E.N."/>
        </authorList>
    </citation>
    <scope>NUCLEOTIDE SEQUENCE [LARGE SCALE GENOMIC DNA]</scope>
    <source>
        <strain evidence="13 14">AK1</strain>
    </source>
</reference>
<evidence type="ECO:0000256" key="4">
    <source>
        <dbReference type="ARBA" id="ARBA00022679"/>
    </source>
</evidence>
<keyword evidence="7 10" id="KW-0274">FAD</keyword>
<comment type="caution">
    <text evidence="13">The sequence shown here is derived from an EMBL/GenBank/DDBJ whole genome shotgun (WGS) entry which is preliminary data.</text>
</comment>
<dbReference type="InterPro" id="IPR006076">
    <property type="entry name" value="FAD-dep_OxRdtase"/>
</dbReference>
<evidence type="ECO:0000256" key="6">
    <source>
        <dbReference type="ARBA" id="ARBA00022694"/>
    </source>
</evidence>
<feature type="region of interest" description="tRNA (mnm(5)s(2)U34)-methyltransferase" evidence="10">
    <location>
        <begin position="1"/>
        <end position="228"/>
    </location>
</feature>
<dbReference type="InterPro" id="IPR036188">
    <property type="entry name" value="FAD/NAD-bd_sf"/>
</dbReference>
<keyword evidence="6 10" id="KW-0819">tRNA processing</keyword>
<evidence type="ECO:0000256" key="3">
    <source>
        <dbReference type="ARBA" id="ARBA00022630"/>
    </source>
</evidence>
<dbReference type="InterPro" id="IPR008471">
    <property type="entry name" value="MnmC-like_methylTransf"/>
</dbReference>
<dbReference type="Gene3D" id="3.50.50.60">
    <property type="entry name" value="FAD/NAD(P)-binding domain"/>
    <property type="match status" value="1"/>
</dbReference>
<dbReference type="EMBL" id="JBAJEX010000005">
    <property type="protein sequence ID" value="MEO1767181.1"/>
    <property type="molecule type" value="Genomic_DNA"/>
</dbReference>
<dbReference type="SUPFAM" id="SSF54373">
    <property type="entry name" value="FAD-linked reductases, C-terminal domain"/>
    <property type="match status" value="1"/>
</dbReference>
<keyword evidence="8 10" id="KW-0560">Oxidoreductase</keyword>
<evidence type="ECO:0000256" key="8">
    <source>
        <dbReference type="ARBA" id="ARBA00023002"/>
    </source>
</evidence>
<evidence type="ECO:0000256" key="1">
    <source>
        <dbReference type="ARBA" id="ARBA00022490"/>
    </source>
</evidence>
<dbReference type="PANTHER" id="PTHR13847:SF283">
    <property type="entry name" value="TRNA 5-METHYLAMINOMETHYL-2-THIOURIDINE BIOSYNTHESIS BIFUNCTIONAL PROTEIN MNMC"/>
    <property type="match status" value="1"/>
</dbReference>
<dbReference type="PANTHER" id="PTHR13847">
    <property type="entry name" value="SARCOSINE DEHYDROGENASE-RELATED"/>
    <property type="match status" value="1"/>
</dbReference>
<comment type="cofactor">
    <cofactor evidence="10">
        <name>FAD</name>
        <dbReference type="ChEBI" id="CHEBI:57692"/>
    </cofactor>
</comment>
<evidence type="ECO:0000256" key="9">
    <source>
        <dbReference type="ARBA" id="ARBA00023268"/>
    </source>
</evidence>
<feature type="domain" description="MnmC-like methyltransferase" evidence="12">
    <location>
        <begin position="106"/>
        <end position="228"/>
    </location>
</feature>
<dbReference type="Gene3D" id="3.30.9.10">
    <property type="entry name" value="D-Amino Acid Oxidase, subunit A, domain 2"/>
    <property type="match status" value="1"/>
</dbReference>
<dbReference type="SUPFAM" id="SSF53335">
    <property type="entry name" value="S-adenosyl-L-methionine-dependent methyltransferases"/>
    <property type="match status" value="1"/>
</dbReference>
<keyword evidence="9 10" id="KW-0511">Multifunctional enzyme</keyword>
<dbReference type="NCBIfam" id="TIGR03197">
    <property type="entry name" value="MnmC_Cterm"/>
    <property type="match status" value="1"/>
</dbReference>
<keyword evidence="2 10" id="KW-0489">Methyltransferase</keyword>
<feature type="domain" description="FAD dependent oxidoreductase" evidence="11">
    <location>
        <begin position="240"/>
        <end position="577"/>
    </location>
</feature>
<keyword evidence="5 10" id="KW-0949">S-adenosyl-L-methionine</keyword>
<evidence type="ECO:0000256" key="7">
    <source>
        <dbReference type="ARBA" id="ARBA00022827"/>
    </source>
</evidence>
<dbReference type="NCBIfam" id="NF033855">
    <property type="entry name" value="tRNA_MNMC2"/>
    <property type="match status" value="1"/>
</dbReference>
<dbReference type="Pfam" id="PF01266">
    <property type="entry name" value="DAO"/>
    <property type="match status" value="1"/>
</dbReference>
<sequence length="617" mass="65312">MIEWRHGAPFSPRFGDVYFSAEAGPEETEHVFLAGNDLASRFARLAPGQTFTLGETGFGTGLNFLATWQLFQIAAPPGAQLDYFSVEGYPLADEELAAVTAAWPAFASFGKQLAARWRRRVPGWNRWHFAAGRVRLTLAWEDVAAALPGLPDASVDAWFLDGFAPAKNPDMWNATVCRELARATRPGGSFATYTAAGWVRRNLAEAGFHVEKRRGFGRKREMLRGVKPGVWQPVPPAAGRVVVIGGGLAGTAAGWALARRGLSVQLVEAAPVLAVGASGNPVGVMHLRLAAGMGPLQRLLLAAWGHALAYLDEVLPVDGEQRAECGLLQLAVSAEERRRIERLSALAWPAHLLVPVTGQEAAAHAGLSVGLAGLWFPQGGWVAPGALCGQLAQGLGLNLAQPVTALAPTLDGWRVETGVDLLNASHVVVASGHTARRFSPLAHLPLQPVRGQITEVAATVASRQQRCVLCGEVYLTPARGDRHLLGATTRFDDCGTDVRLPEQEENLARFARQFPTVYQALGGAAATLVGGRAAVRCSAPGAMPVIGEVAPGLFVSLAHGTRGLLTTGLAAECIAARLTGTLPPLPSTLVAAVTPQRFARLDMPQGVPAVHPRESMP</sequence>
<dbReference type="HAMAP" id="MF_01102">
    <property type="entry name" value="MnmC"/>
    <property type="match status" value="1"/>
</dbReference>
<dbReference type="Proteomes" id="UP001482231">
    <property type="component" value="Unassembled WGS sequence"/>
</dbReference>
<dbReference type="EC" id="1.5.-.-" evidence="10"/>
<evidence type="ECO:0000256" key="5">
    <source>
        <dbReference type="ARBA" id="ARBA00022691"/>
    </source>
</evidence>
<comment type="function">
    <text evidence="10">Catalyzes the last two steps in the biosynthesis of 5-methylaminomethyl-2-thiouridine (mnm(5)s(2)U) at the wobble position (U34) in tRNA. Catalyzes the FAD-dependent demodification of cmnm(5)s(2)U34 to nm(5)s(2)U34, followed by the transfer of a methyl group from S-adenosyl-L-methionine to nm(5)s(2)U34, to form mnm(5)s(2)U34.</text>
</comment>